<accession>A0A6V8QV22</accession>
<comment type="caution">
    <text evidence="1">The sequence shown here is derived from an EMBL/GenBank/DDBJ whole genome shotgun (WGS) entry which is preliminary data.</text>
</comment>
<name>A0A6V8QV22_TRIAP</name>
<evidence type="ECO:0000313" key="2">
    <source>
        <dbReference type="Proteomes" id="UP000517252"/>
    </source>
</evidence>
<reference evidence="1 2" key="1">
    <citation type="submission" date="2020-07" db="EMBL/GenBank/DDBJ databases">
        <title>Trichoderma asperellum IC-1 whole genome shotgun sequence.</title>
        <authorList>
            <person name="Kanamasa S."/>
            <person name="Takahashi H."/>
        </authorList>
    </citation>
    <scope>NUCLEOTIDE SEQUENCE [LARGE SCALE GENOMIC DNA]</scope>
    <source>
        <strain evidence="1 2">IC-1</strain>
    </source>
</reference>
<protein>
    <submittedName>
        <fullName evidence="1">Uncharacterized protein</fullName>
    </submittedName>
</protein>
<dbReference type="Proteomes" id="UP000517252">
    <property type="component" value="Unassembled WGS sequence"/>
</dbReference>
<dbReference type="OrthoDB" id="5091743at2759"/>
<gene>
    <name evidence="1" type="ORF">TASIC1_0006007200</name>
</gene>
<dbReference type="AlphaFoldDB" id="A0A6V8QV22"/>
<sequence length="358" mass="40829">MLRPWRSGKVEAPNFGERYESLIHVDASNPQMMDQYNQRFSGNFTSARQIVAQNETLMNQGDSLSIYENDRYVPTANKLWVGMNFVPRSGIPSEPGSLSKLATAGKNVLSIQTRIVDRCLSKAEDYQPKLNSGVLKMYQKQAPEYYKKRKQMMYKDRANLDDVVRKGEEPSDDLLRRLLYNGFNWKDCSPNKKIRNRFSNLSQERQANRLLESMETASPRSYNQFVDMLNRTLGVTGPSKEKSASKMGKFISGVGETAVDTALEMLGDEIQTKLGNWMVMLPVLGPAPDPTPPVPESDVFEWLIQGHEQRGIPPPTYEDLKAGEKELQNILQTLRQWLTADQKTFWRELVPEGKQILD</sequence>
<proteinExistence type="predicted"/>
<dbReference type="EMBL" id="BLZH01000006">
    <property type="protein sequence ID" value="GFP55902.1"/>
    <property type="molecule type" value="Genomic_DNA"/>
</dbReference>
<evidence type="ECO:0000313" key="1">
    <source>
        <dbReference type="EMBL" id="GFP55902.1"/>
    </source>
</evidence>
<organism evidence="1 2">
    <name type="scientific">Trichoderma asperellum</name>
    <name type="common">Filamentous fungus</name>
    <dbReference type="NCBI Taxonomy" id="101201"/>
    <lineage>
        <taxon>Eukaryota</taxon>
        <taxon>Fungi</taxon>
        <taxon>Dikarya</taxon>
        <taxon>Ascomycota</taxon>
        <taxon>Pezizomycotina</taxon>
        <taxon>Sordariomycetes</taxon>
        <taxon>Hypocreomycetidae</taxon>
        <taxon>Hypocreales</taxon>
        <taxon>Hypocreaceae</taxon>
        <taxon>Trichoderma</taxon>
    </lineage>
</organism>